<evidence type="ECO:0000313" key="3">
    <source>
        <dbReference type="EMBL" id="QDV44763.1"/>
    </source>
</evidence>
<dbReference type="RefSeq" id="WP_145389046.1">
    <property type="nucleotide sequence ID" value="NZ_CP037423.1"/>
</dbReference>
<feature type="transmembrane region" description="Helical" evidence="2">
    <location>
        <begin position="118"/>
        <end position="138"/>
    </location>
</feature>
<feature type="transmembrane region" description="Helical" evidence="2">
    <location>
        <begin position="44"/>
        <end position="63"/>
    </location>
</feature>
<keyword evidence="2" id="KW-0812">Transmembrane</keyword>
<evidence type="ECO:0000256" key="2">
    <source>
        <dbReference type="SAM" id="Phobius"/>
    </source>
</evidence>
<dbReference type="Proteomes" id="UP000319004">
    <property type="component" value="Chromosome"/>
</dbReference>
<keyword evidence="4" id="KW-1185">Reference proteome</keyword>
<feature type="compositionally biased region" description="Polar residues" evidence="1">
    <location>
        <begin position="1"/>
        <end position="24"/>
    </location>
</feature>
<sequence>MSTTTEKPNDTAPNDTAPNDTAPNDITAPHAKNDQDKQPKPLSAAGRSLALGVLFGIVFGFLLQKGGVAKFHILIGQLLLEDFTVVKVMLSAVVVGMLGIHTLHRAEMVEFHIKPTRLASNVIGGLLFGCGFALSAYCPGTGAAALGQGNFDAIAMMVGMVAGSYVFAEASSWISRNLDPIGDKGKLTLFDFFPQNRTAVTLGSASLLVVVLIVLEFTTTR</sequence>
<dbReference type="KEGG" id="snep:Enr13x_46330"/>
<name>A0A518HVD4_9BACT</name>
<feature type="transmembrane region" description="Helical" evidence="2">
    <location>
        <begin position="84"/>
        <end position="103"/>
    </location>
</feature>
<reference evidence="3 4" key="1">
    <citation type="submission" date="2019-03" db="EMBL/GenBank/DDBJ databases">
        <title>Deep-cultivation of Planctomycetes and their phenomic and genomic characterization uncovers novel biology.</title>
        <authorList>
            <person name="Wiegand S."/>
            <person name="Jogler M."/>
            <person name="Boedeker C."/>
            <person name="Pinto D."/>
            <person name="Vollmers J."/>
            <person name="Rivas-Marin E."/>
            <person name="Kohn T."/>
            <person name="Peeters S.H."/>
            <person name="Heuer A."/>
            <person name="Rast P."/>
            <person name="Oberbeckmann S."/>
            <person name="Bunk B."/>
            <person name="Jeske O."/>
            <person name="Meyerdierks A."/>
            <person name="Storesund J.E."/>
            <person name="Kallscheuer N."/>
            <person name="Luecker S."/>
            <person name="Lage O.M."/>
            <person name="Pohl T."/>
            <person name="Merkel B.J."/>
            <person name="Hornburger P."/>
            <person name="Mueller R.-W."/>
            <person name="Bruemmer F."/>
            <person name="Labrenz M."/>
            <person name="Spormann A.M."/>
            <person name="Op den Camp H."/>
            <person name="Overmann J."/>
            <person name="Amann R."/>
            <person name="Jetten M.S.M."/>
            <person name="Mascher T."/>
            <person name="Medema M.H."/>
            <person name="Devos D.P."/>
            <person name="Kaster A.-K."/>
            <person name="Ovreas L."/>
            <person name="Rohde M."/>
            <person name="Galperin M.Y."/>
            <person name="Jogler C."/>
        </authorList>
    </citation>
    <scope>NUCLEOTIDE SEQUENCE [LARGE SCALE GENOMIC DNA]</scope>
    <source>
        <strain evidence="3 4">Enr13</strain>
    </source>
</reference>
<proteinExistence type="predicted"/>
<accession>A0A518HVD4</accession>
<gene>
    <name evidence="3" type="ORF">Enr13x_46330</name>
</gene>
<keyword evidence="2" id="KW-0472">Membrane</keyword>
<dbReference type="AlphaFoldDB" id="A0A518HVD4"/>
<feature type="transmembrane region" description="Helical" evidence="2">
    <location>
        <begin position="199"/>
        <end position="218"/>
    </location>
</feature>
<dbReference type="OrthoDB" id="9790409at2"/>
<feature type="transmembrane region" description="Helical" evidence="2">
    <location>
        <begin position="150"/>
        <end position="168"/>
    </location>
</feature>
<evidence type="ECO:0000313" key="4">
    <source>
        <dbReference type="Proteomes" id="UP000319004"/>
    </source>
</evidence>
<dbReference type="Pfam" id="PF04143">
    <property type="entry name" value="Sulf_transp"/>
    <property type="match status" value="1"/>
</dbReference>
<dbReference type="InterPro" id="IPR007272">
    <property type="entry name" value="Sulf_transp_TsuA/YedE"/>
</dbReference>
<protein>
    <submittedName>
        <fullName evidence="3">Putative inner membrane protein</fullName>
    </submittedName>
</protein>
<keyword evidence="2" id="KW-1133">Transmembrane helix</keyword>
<organism evidence="3 4">
    <name type="scientific">Stieleria neptunia</name>
    <dbReference type="NCBI Taxonomy" id="2527979"/>
    <lineage>
        <taxon>Bacteria</taxon>
        <taxon>Pseudomonadati</taxon>
        <taxon>Planctomycetota</taxon>
        <taxon>Planctomycetia</taxon>
        <taxon>Pirellulales</taxon>
        <taxon>Pirellulaceae</taxon>
        <taxon>Stieleria</taxon>
    </lineage>
</organism>
<evidence type="ECO:0000256" key="1">
    <source>
        <dbReference type="SAM" id="MobiDB-lite"/>
    </source>
</evidence>
<dbReference type="EMBL" id="CP037423">
    <property type="protein sequence ID" value="QDV44763.1"/>
    <property type="molecule type" value="Genomic_DNA"/>
</dbReference>
<feature type="region of interest" description="Disordered" evidence="1">
    <location>
        <begin position="1"/>
        <end position="41"/>
    </location>
</feature>